<dbReference type="Pfam" id="PF07715">
    <property type="entry name" value="Plug"/>
    <property type="match status" value="1"/>
</dbReference>
<dbReference type="InterPro" id="IPR037066">
    <property type="entry name" value="Plug_dom_sf"/>
</dbReference>
<evidence type="ECO:0000256" key="1">
    <source>
        <dbReference type="ARBA" id="ARBA00004571"/>
    </source>
</evidence>
<keyword evidence="2 8" id="KW-0813">Transport</keyword>
<dbReference type="InterPro" id="IPR000531">
    <property type="entry name" value="Beta-barrel_TonB"/>
</dbReference>
<evidence type="ECO:0000259" key="12">
    <source>
        <dbReference type="Pfam" id="PF07715"/>
    </source>
</evidence>
<evidence type="ECO:0000256" key="5">
    <source>
        <dbReference type="ARBA" id="ARBA00023077"/>
    </source>
</evidence>
<evidence type="ECO:0000256" key="2">
    <source>
        <dbReference type="ARBA" id="ARBA00022448"/>
    </source>
</evidence>
<proteinExistence type="inferred from homology"/>
<feature type="chain" id="PRO_5046379249" description="TonB-dependent receptor" evidence="10">
    <location>
        <begin position="28"/>
        <end position="915"/>
    </location>
</feature>
<comment type="subcellular location">
    <subcellularLocation>
        <location evidence="1 8">Cell outer membrane</location>
        <topology evidence="1 8">Multi-pass membrane protein</topology>
    </subcellularLocation>
</comment>
<feature type="domain" description="TonB-dependent receptor-like beta-barrel" evidence="11">
    <location>
        <begin position="407"/>
        <end position="881"/>
    </location>
</feature>
<dbReference type="PANTHER" id="PTHR40980">
    <property type="entry name" value="PLUG DOMAIN-CONTAINING PROTEIN"/>
    <property type="match status" value="1"/>
</dbReference>
<comment type="caution">
    <text evidence="13">The sequence shown here is derived from an EMBL/GenBank/DDBJ whole genome shotgun (WGS) entry which is preliminary data.</text>
</comment>
<evidence type="ECO:0000256" key="3">
    <source>
        <dbReference type="ARBA" id="ARBA00022452"/>
    </source>
</evidence>
<evidence type="ECO:0000313" key="14">
    <source>
        <dbReference type="Proteomes" id="UP001408594"/>
    </source>
</evidence>
<evidence type="ECO:0008006" key="15">
    <source>
        <dbReference type="Google" id="ProtNLM"/>
    </source>
</evidence>
<comment type="similarity">
    <text evidence="8 9">Belongs to the TonB-dependent receptor family.</text>
</comment>
<keyword evidence="3 8" id="KW-1134">Transmembrane beta strand</keyword>
<dbReference type="InterPro" id="IPR039426">
    <property type="entry name" value="TonB-dep_rcpt-like"/>
</dbReference>
<dbReference type="PANTHER" id="PTHR40980:SF3">
    <property type="entry name" value="TONB-DEPENDENT RECEPTOR-LIKE BETA-BARREL DOMAIN-CONTAINING PROTEIN"/>
    <property type="match status" value="1"/>
</dbReference>
<keyword evidence="7 8" id="KW-0998">Cell outer membrane</keyword>
<keyword evidence="4 8" id="KW-0812">Transmembrane</keyword>
<evidence type="ECO:0000256" key="10">
    <source>
        <dbReference type="SAM" id="SignalP"/>
    </source>
</evidence>
<evidence type="ECO:0000256" key="7">
    <source>
        <dbReference type="ARBA" id="ARBA00023237"/>
    </source>
</evidence>
<keyword evidence="14" id="KW-1185">Reference proteome</keyword>
<feature type="domain" description="TonB-dependent receptor plug" evidence="12">
    <location>
        <begin position="60"/>
        <end position="168"/>
    </location>
</feature>
<evidence type="ECO:0000256" key="8">
    <source>
        <dbReference type="PROSITE-ProRule" id="PRU01360"/>
    </source>
</evidence>
<dbReference type="EMBL" id="BAABRT010000016">
    <property type="protein sequence ID" value="GAA5525517.1"/>
    <property type="molecule type" value="Genomic_DNA"/>
</dbReference>
<gene>
    <name evidence="13" type="ORF">Maes01_02087</name>
</gene>
<sequence length="915" mass="102516">MTIPTSKRTILSACISLAIAGSPLAFAQSNDKGEQGASLEEITVTGIRGSLQSSVNSKLNNSSIVDAITAEDIGKFPDKNVAESLSRITGVAVTRDFGEGEKVAVRGTDPSQNRVLLNGASVTSVDWFTLYRATRAFNYSILPSNVVSSLEVYKSPQADIQEGSLGGTVYLKTRKPLDLKANTLSLKSEAQYSDISGEVDPQLTGLYSWKNDDETFGALISLTQQERSLTRLGRETLGYARTEIPGVEGDAADGKVWYPKTVNHAIFVQDRKRETALASLQWRPTENLESTLNILNTSLDANNQNYSYLATFNDGGDRMFDVDSAKVVDGGVVAGQAIPSVKEDDSLGNGPEAHTQWFGRDSSMETSSYDFTLDYDTDAYKVSGRLGHSASDGGTPRQRYMLMRNYMDHVTFDENLNLGLYIEPDRQESAEERDQRALAWFNEIGTLYEDEETYGGVDVEFRFDGEVFRNLKTGIFLRDRTKGQEQYLTSFHWWRDDQYDELGEIKDGESRWFTEWNGEQTTLGGLTAGGDVIDGYPVFNVAEAYKRFDPTAPFTGARVPVLAQTWEMNEKISAAYVKAEFDLQERISGDLGVRLVYTDLASSGYSWQNGDDVFVAGQLVGGYDTNLDTADKEYNLQWETVDHDYWNLLPNLNLSFMLNEDMKLRFSASRTMARQTFNDIAFQESYSTLTGSGTRGNPQLDPTVANQYDFAYEWYFGDASYVSATYFFKDISNNLTATKSIEQRYDPMTDSNIDVEFTQLQNGLGAEVQGLELSYQQTFGDFGVVTNYTYTDAQSSEKRDPLNKPGSGVVMGNSEHMFNIAPFYESEKFSARLSYNFRSSYLDNVHFYGNEYWTDDYGQVDFSANYDVTDQITVNFEGVNLTGEKIRQYHIEKSQLASLYENDTRFVLGVTYQLD</sequence>
<keyword evidence="5 9" id="KW-0798">TonB box</keyword>
<keyword evidence="6 8" id="KW-0472">Membrane</keyword>
<dbReference type="Proteomes" id="UP001408594">
    <property type="component" value="Unassembled WGS sequence"/>
</dbReference>
<dbReference type="InterPro" id="IPR036942">
    <property type="entry name" value="Beta-barrel_TonB_sf"/>
</dbReference>
<organism evidence="13 14">
    <name type="scientific">Microbulbifer aestuariivivens</name>
    <dbReference type="NCBI Taxonomy" id="1908308"/>
    <lineage>
        <taxon>Bacteria</taxon>
        <taxon>Pseudomonadati</taxon>
        <taxon>Pseudomonadota</taxon>
        <taxon>Gammaproteobacteria</taxon>
        <taxon>Cellvibrionales</taxon>
        <taxon>Microbulbiferaceae</taxon>
        <taxon>Microbulbifer</taxon>
    </lineage>
</organism>
<accession>A0ABP9WQM9</accession>
<keyword evidence="10" id="KW-0732">Signal</keyword>
<feature type="signal peptide" evidence="10">
    <location>
        <begin position="1"/>
        <end position="27"/>
    </location>
</feature>
<dbReference type="SUPFAM" id="SSF56935">
    <property type="entry name" value="Porins"/>
    <property type="match status" value="1"/>
</dbReference>
<dbReference type="InterPro" id="IPR012910">
    <property type="entry name" value="Plug_dom"/>
</dbReference>
<evidence type="ECO:0000256" key="9">
    <source>
        <dbReference type="RuleBase" id="RU003357"/>
    </source>
</evidence>
<evidence type="ECO:0000313" key="13">
    <source>
        <dbReference type="EMBL" id="GAA5525517.1"/>
    </source>
</evidence>
<reference evidence="13 14" key="1">
    <citation type="submission" date="2024-02" db="EMBL/GenBank/DDBJ databases">
        <title>Microbulbifer aestuariivivens NBRC 112533.</title>
        <authorList>
            <person name="Ichikawa N."/>
            <person name="Katano-Makiyama Y."/>
            <person name="Hidaka K."/>
        </authorList>
    </citation>
    <scope>NUCLEOTIDE SEQUENCE [LARGE SCALE GENOMIC DNA]</scope>
    <source>
        <strain evidence="13 14">NBRC 112533</strain>
    </source>
</reference>
<dbReference type="Gene3D" id="2.170.130.10">
    <property type="entry name" value="TonB-dependent receptor, plug domain"/>
    <property type="match status" value="1"/>
</dbReference>
<dbReference type="NCBIfam" id="TIGR01782">
    <property type="entry name" value="TonB-Xanth-Caul"/>
    <property type="match status" value="1"/>
</dbReference>
<dbReference type="PROSITE" id="PS52016">
    <property type="entry name" value="TONB_DEPENDENT_REC_3"/>
    <property type="match status" value="1"/>
</dbReference>
<dbReference type="Gene3D" id="2.40.170.20">
    <property type="entry name" value="TonB-dependent receptor, beta-barrel domain"/>
    <property type="match status" value="1"/>
</dbReference>
<name>A0ABP9WQM9_9GAMM</name>
<evidence type="ECO:0000256" key="6">
    <source>
        <dbReference type="ARBA" id="ARBA00023136"/>
    </source>
</evidence>
<evidence type="ECO:0000256" key="4">
    <source>
        <dbReference type="ARBA" id="ARBA00022692"/>
    </source>
</evidence>
<dbReference type="Pfam" id="PF00593">
    <property type="entry name" value="TonB_dep_Rec_b-barrel"/>
    <property type="match status" value="1"/>
</dbReference>
<evidence type="ECO:0000259" key="11">
    <source>
        <dbReference type="Pfam" id="PF00593"/>
    </source>
</evidence>
<protein>
    <recommendedName>
        <fullName evidence="15">TonB-dependent receptor</fullName>
    </recommendedName>
</protein>
<dbReference type="CDD" id="cd01347">
    <property type="entry name" value="ligand_gated_channel"/>
    <property type="match status" value="1"/>
</dbReference>
<dbReference type="InterPro" id="IPR010104">
    <property type="entry name" value="TonB_rcpt_bac"/>
</dbReference>